<dbReference type="PANTHER" id="PTHR34997:SF2">
    <property type="entry name" value="LYSM DOMAIN-CONTAINING PROTEIN-RELATED"/>
    <property type="match status" value="1"/>
</dbReference>
<keyword evidence="7" id="KW-1185">Reference proteome</keyword>
<dbReference type="SMART" id="SM00257">
    <property type="entry name" value="LysM"/>
    <property type="match status" value="3"/>
</dbReference>
<dbReference type="Proteomes" id="UP000077069">
    <property type="component" value="Unassembled WGS sequence"/>
</dbReference>
<evidence type="ECO:0000259" key="5">
    <source>
        <dbReference type="PROSITE" id="PS51782"/>
    </source>
</evidence>
<dbReference type="CDD" id="cd00118">
    <property type="entry name" value="LysM"/>
    <property type="match status" value="3"/>
</dbReference>
<dbReference type="InterPro" id="IPR052210">
    <property type="entry name" value="LysM1-like"/>
</dbReference>
<gene>
    <name evidence="6" type="ORF">CC84DRAFT_1190702</name>
</gene>
<protein>
    <recommendedName>
        <fullName evidence="5">LysM domain-containing protein</fullName>
    </recommendedName>
</protein>
<accession>A0A177BYZ2</accession>
<evidence type="ECO:0000256" key="2">
    <source>
        <dbReference type="ARBA" id="ARBA00022729"/>
    </source>
</evidence>
<feature type="domain" description="LysM" evidence="5">
    <location>
        <begin position="214"/>
        <end position="260"/>
    </location>
</feature>
<feature type="signal peptide" evidence="4">
    <location>
        <begin position="1"/>
        <end position="20"/>
    </location>
</feature>
<dbReference type="PANTHER" id="PTHR34997">
    <property type="entry name" value="AM15"/>
    <property type="match status" value="1"/>
</dbReference>
<dbReference type="InterPro" id="IPR018392">
    <property type="entry name" value="LysM"/>
</dbReference>
<dbReference type="PROSITE" id="PS51782">
    <property type="entry name" value="LYSM"/>
    <property type="match status" value="3"/>
</dbReference>
<keyword evidence="2 4" id="KW-0732">Signal</keyword>
<dbReference type="InParanoid" id="A0A177BYZ2"/>
<evidence type="ECO:0000313" key="6">
    <source>
        <dbReference type="EMBL" id="OAG00744.1"/>
    </source>
</evidence>
<keyword evidence="3" id="KW-0843">Virulence</keyword>
<dbReference type="Pfam" id="PF01476">
    <property type="entry name" value="LysM"/>
    <property type="match status" value="3"/>
</dbReference>
<dbReference type="Gene3D" id="3.10.350.10">
    <property type="entry name" value="LysM domain"/>
    <property type="match status" value="3"/>
</dbReference>
<organism evidence="6 7">
    <name type="scientific">Paraphaeosphaeria sporulosa</name>
    <dbReference type="NCBI Taxonomy" id="1460663"/>
    <lineage>
        <taxon>Eukaryota</taxon>
        <taxon>Fungi</taxon>
        <taxon>Dikarya</taxon>
        <taxon>Ascomycota</taxon>
        <taxon>Pezizomycotina</taxon>
        <taxon>Dothideomycetes</taxon>
        <taxon>Pleosporomycetidae</taxon>
        <taxon>Pleosporales</taxon>
        <taxon>Massarineae</taxon>
        <taxon>Didymosphaeriaceae</taxon>
        <taxon>Paraphaeosphaeria</taxon>
    </lineage>
</organism>
<evidence type="ECO:0000313" key="7">
    <source>
        <dbReference type="Proteomes" id="UP000077069"/>
    </source>
</evidence>
<dbReference type="EMBL" id="KV441559">
    <property type="protein sequence ID" value="OAG00744.1"/>
    <property type="molecule type" value="Genomic_DNA"/>
</dbReference>
<feature type="domain" description="LysM" evidence="5">
    <location>
        <begin position="291"/>
        <end position="337"/>
    </location>
</feature>
<sequence length="339" mass="35663">MKMFRSIASALALILPVAQAYLVGPPGTPAPGATSSCSGWAQSSWHDLFNHRALNPSISLLGDGCNLIQGLYYCVQVDFVSISVSPFPTPTPPPTSTLITLVTTTSSKTGNGIATPTPTQTGMISSCNKFYKVLSGDGCYNIATANGITLENFYAWNPAVGSICGSLWPDYYVCVGIIGSSSSTKSVIPTTTSPGNGITTPTPVQYGITNSCTKFYFVKSDDNCYNIAQAEGVALNDFYSWNPAVGSSCGTLQPDYYVCIAGPKTATPTPTPTKGSTPTPVQSGISKTCKKYYLVKSGDGCYNIAQAAGITLDNFYAWNPAVGNACGSLWPDYYVCIGQ</sequence>
<dbReference type="InterPro" id="IPR036779">
    <property type="entry name" value="LysM_dom_sf"/>
</dbReference>
<keyword evidence="1" id="KW-0147">Chitin-binding</keyword>
<evidence type="ECO:0000256" key="3">
    <source>
        <dbReference type="ARBA" id="ARBA00023026"/>
    </source>
</evidence>
<dbReference type="SUPFAM" id="SSF54106">
    <property type="entry name" value="LysM domain"/>
    <property type="match status" value="3"/>
</dbReference>
<dbReference type="RefSeq" id="XP_018031109.1">
    <property type="nucleotide sequence ID" value="XM_018181131.1"/>
</dbReference>
<evidence type="ECO:0000256" key="1">
    <source>
        <dbReference type="ARBA" id="ARBA00022669"/>
    </source>
</evidence>
<dbReference type="GeneID" id="28764617"/>
<feature type="chain" id="PRO_5008057479" description="LysM domain-containing protein" evidence="4">
    <location>
        <begin position="21"/>
        <end position="339"/>
    </location>
</feature>
<reference evidence="6 7" key="1">
    <citation type="submission" date="2016-05" db="EMBL/GenBank/DDBJ databases">
        <title>Comparative analysis of secretome profiles of manganese(II)-oxidizing ascomycete fungi.</title>
        <authorList>
            <consortium name="DOE Joint Genome Institute"/>
            <person name="Zeiner C.A."/>
            <person name="Purvine S.O."/>
            <person name="Zink E.M."/>
            <person name="Wu S."/>
            <person name="Pasa-Tolic L."/>
            <person name="Chaput D.L."/>
            <person name="Haridas S."/>
            <person name="Grigoriev I.V."/>
            <person name="Santelli C.M."/>
            <person name="Hansel C.M."/>
        </authorList>
    </citation>
    <scope>NUCLEOTIDE SEQUENCE [LARGE SCALE GENOMIC DNA]</scope>
    <source>
        <strain evidence="6 7">AP3s5-JAC2a</strain>
    </source>
</reference>
<dbReference type="STRING" id="1460663.A0A177BYZ2"/>
<dbReference type="OrthoDB" id="5985073at2759"/>
<feature type="domain" description="LysM" evidence="5">
    <location>
        <begin position="129"/>
        <end position="175"/>
    </location>
</feature>
<dbReference type="GO" id="GO:0008061">
    <property type="term" value="F:chitin binding"/>
    <property type="evidence" value="ECO:0007669"/>
    <property type="project" value="UniProtKB-KW"/>
</dbReference>
<evidence type="ECO:0000256" key="4">
    <source>
        <dbReference type="SAM" id="SignalP"/>
    </source>
</evidence>
<proteinExistence type="predicted"/>
<name>A0A177BYZ2_9PLEO</name>
<dbReference type="AlphaFoldDB" id="A0A177BYZ2"/>